<feature type="transmembrane region" description="Helical" evidence="2">
    <location>
        <begin position="528"/>
        <end position="551"/>
    </location>
</feature>
<feature type="compositionally biased region" description="Polar residues" evidence="1">
    <location>
        <begin position="723"/>
        <end position="734"/>
    </location>
</feature>
<feature type="transmembrane region" description="Helical" evidence="2">
    <location>
        <begin position="268"/>
        <end position="294"/>
    </location>
</feature>
<feature type="compositionally biased region" description="Low complexity" evidence="1">
    <location>
        <begin position="761"/>
        <end position="774"/>
    </location>
</feature>
<keyword evidence="4" id="KW-1185">Reference proteome</keyword>
<feature type="compositionally biased region" description="Low complexity" evidence="1">
    <location>
        <begin position="740"/>
        <end position="751"/>
    </location>
</feature>
<feature type="transmembrane region" description="Helical" evidence="2">
    <location>
        <begin position="579"/>
        <end position="598"/>
    </location>
</feature>
<organism evidence="3 4">
    <name type="scientific">Orchesella cincta</name>
    <name type="common">Springtail</name>
    <name type="synonym">Podura cincta</name>
    <dbReference type="NCBI Taxonomy" id="48709"/>
    <lineage>
        <taxon>Eukaryota</taxon>
        <taxon>Metazoa</taxon>
        <taxon>Ecdysozoa</taxon>
        <taxon>Arthropoda</taxon>
        <taxon>Hexapoda</taxon>
        <taxon>Collembola</taxon>
        <taxon>Entomobryomorpha</taxon>
        <taxon>Entomobryoidea</taxon>
        <taxon>Orchesellidae</taxon>
        <taxon>Orchesellinae</taxon>
        <taxon>Orchesella</taxon>
    </lineage>
</organism>
<feature type="transmembrane region" description="Helical" evidence="2">
    <location>
        <begin position="371"/>
        <end position="387"/>
    </location>
</feature>
<gene>
    <name evidence="3" type="ORF">Ocin01_10964</name>
</gene>
<evidence type="ECO:0000256" key="2">
    <source>
        <dbReference type="SAM" id="Phobius"/>
    </source>
</evidence>
<keyword evidence="2" id="KW-0472">Membrane</keyword>
<keyword evidence="2" id="KW-1133">Transmembrane helix</keyword>
<feature type="region of interest" description="Disordered" evidence="1">
    <location>
        <begin position="117"/>
        <end position="143"/>
    </location>
</feature>
<feature type="non-terminal residue" evidence="3">
    <location>
        <position position="780"/>
    </location>
</feature>
<protein>
    <submittedName>
        <fullName evidence="3">Uncharacterized protein</fullName>
    </submittedName>
</protein>
<dbReference type="Proteomes" id="UP000094527">
    <property type="component" value="Unassembled WGS sequence"/>
</dbReference>
<sequence length="780" mass="88856">MGMRFTWADGKLHEKEIDDEARVGGATRDDSILIKTLRPARSRLRRMVAYRSEIRPKTITKLRRDKILRASTGEVDLTGIPDLYQLNKNSVVAYLGEAFIRSFHERLGKSLEKLAKKSKVSTASTTKSQLNTTNEPKLPDAPLRLLKRPSPFVPGIYVQEHLSKKHSNKKHIKLEDPPEKELGSEWLCYTGSESNTDASDYDGLHYGLPSKSVEKLTTKGAIKDGSDLMMESMTLYFNLLKWTGRMPFVVKTDENLSQFVVNHKSWNYLAFCFTSLVMTLVTVIMLSNFADIGYQSKPNYYKKIEMIEFNKYKEFAVFTIINLLYTVICSLNMIFERSSVVGRFLSEWNGLCNSIHYDTSFMIKYITKREIMLWLVYAALLITALSVDKMFVEWNGALGFITMLLVRKWVPNMRLTKEYVWLRWLGLFIHLYSLIASRLLTNMLILYCRALESMARRFNLKLVCGFGEVGKVVQEGKAIILRRRLPLRHLFAEHVLITRFSREIGAVFSVLLTAFITTKTYTLEIRLMLYYVSFFKCNQVISMIVSAYYVILIFNGETSSKDSNHTAEINKSSIPIKDFLSLGPALLIISVTAAFSWLEFWHSLECVSDAGEKIMTGLSYVTRHGLLLCKTSMERRFILSLQCSFSPKNDYYINSINRQFIFGVIALLFSYALSLDGFYRQRLPNQQIVACSRDGGLCRKASYNPQLPQLGHDIVIPEGWKVQNKNSDSSQNYGRKQRPTESPTTTTIPTTTQPPPPPPAATSSSSATPTASTTLCAKFP</sequence>
<name>A0A1D2MS12_ORCCI</name>
<dbReference type="EMBL" id="LJIJ01000630">
    <property type="protein sequence ID" value="ODM95712.1"/>
    <property type="molecule type" value="Genomic_DNA"/>
</dbReference>
<accession>A0A1D2MS12</accession>
<evidence type="ECO:0000256" key="1">
    <source>
        <dbReference type="SAM" id="MobiDB-lite"/>
    </source>
</evidence>
<feature type="transmembrane region" description="Helical" evidence="2">
    <location>
        <begin position="422"/>
        <end position="447"/>
    </location>
</feature>
<evidence type="ECO:0000313" key="3">
    <source>
        <dbReference type="EMBL" id="ODM95712.1"/>
    </source>
</evidence>
<reference evidence="3 4" key="1">
    <citation type="journal article" date="2016" name="Genome Biol. Evol.">
        <title>Gene Family Evolution Reflects Adaptation to Soil Environmental Stressors in the Genome of the Collembolan Orchesella cincta.</title>
        <authorList>
            <person name="Faddeeva-Vakhrusheva A."/>
            <person name="Derks M.F."/>
            <person name="Anvar S.Y."/>
            <person name="Agamennone V."/>
            <person name="Suring W."/>
            <person name="Smit S."/>
            <person name="van Straalen N.M."/>
            <person name="Roelofs D."/>
        </authorList>
    </citation>
    <scope>NUCLEOTIDE SEQUENCE [LARGE SCALE GENOMIC DNA]</scope>
    <source>
        <tissue evidence="3">Mixed pool</tissue>
    </source>
</reference>
<comment type="caution">
    <text evidence="3">The sequence shown here is derived from an EMBL/GenBank/DDBJ whole genome shotgun (WGS) entry which is preliminary data.</text>
</comment>
<feature type="region of interest" description="Disordered" evidence="1">
    <location>
        <begin position="723"/>
        <end position="780"/>
    </location>
</feature>
<feature type="transmembrane region" description="Helical" evidence="2">
    <location>
        <begin position="660"/>
        <end position="679"/>
    </location>
</feature>
<evidence type="ECO:0000313" key="4">
    <source>
        <dbReference type="Proteomes" id="UP000094527"/>
    </source>
</evidence>
<keyword evidence="2" id="KW-0812">Transmembrane</keyword>
<proteinExistence type="predicted"/>
<dbReference type="AlphaFoldDB" id="A0A1D2MS12"/>
<feature type="transmembrane region" description="Helical" evidence="2">
    <location>
        <begin position="315"/>
        <end position="335"/>
    </location>
</feature>
<feature type="transmembrane region" description="Helical" evidence="2">
    <location>
        <begin position="504"/>
        <end position="522"/>
    </location>
</feature>